<feature type="transmembrane region" description="Helical" evidence="1">
    <location>
        <begin position="67"/>
        <end position="88"/>
    </location>
</feature>
<keyword evidence="1" id="KW-1133">Transmembrane helix</keyword>
<proteinExistence type="predicted"/>
<keyword evidence="1" id="KW-0472">Membrane</keyword>
<dbReference type="Proteomes" id="UP000283003">
    <property type="component" value="Unassembled WGS sequence"/>
</dbReference>
<dbReference type="InterPro" id="IPR018639">
    <property type="entry name" value="DUF2062"/>
</dbReference>
<feature type="transmembrane region" description="Helical" evidence="1">
    <location>
        <begin position="128"/>
        <end position="153"/>
    </location>
</feature>
<sequence>MPTREQMERNRFIRPYAHRVLRSELWRFTRRSVPRGVALGIAAGIIIPLGQIFVAAMLALPFRANVPVAAALTFITNPITTPFVWWFANWLGTVLLRMDEVTQVAPFSAAMQQTEFDKFLEWLTGETLVTAFGLVALASVCSAVSYLVSAWAWRWWIGRKRLRAMRLRRERLERARHAHAHVHAEAEAEL</sequence>
<dbReference type="Pfam" id="PF09835">
    <property type="entry name" value="DUF2062"/>
    <property type="match status" value="1"/>
</dbReference>
<feature type="domain" description="DUF2062" evidence="2">
    <location>
        <begin position="14"/>
        <end position="161"/>
    </location>
</feature>
<dbReference type="PANTHER" id="PTHR40547">
    <property type="entry name" value="SLL0298 PROTEIN"/>
    <property type="match status" value="1"/>
</dbReference>
<evidence type="ECO:0000256" key="1">
    <source>
        <dbReference type="SAM" id="Phobius"/>
    </source>
</evidence>
<dbReference type="PANTHER" id="PTHR40547:SF1">
    <property type="entry name" value="SLL0298 PROTEIN"/>
    <property type="match status" value="1"/>
</dbReference>
<evidence type="ECO:0000259" key="2">
    <source>
        <dbReference type="Pfam" id="PF09835"/>
    </source>
</evidence>
<reference evidence="3 4" key="1">
    <citation type="submission" date="2018-12" db="EMBL/GenBank/DDBJ databases">
        <title>Croceicoccus ponticola sp. nov., a lipolytic bacterium isolated from seawater.</title>
        <authorList>
            <person name="Yoon J.-H."/>
        </authorList>
    </citation>
    <scope>NUCLEOTIDE SEQUENCE [LARGE SCALE GENOMIC DNA]</scope>
    <source>
        <strain evidence="3 4">GM-16</strain>
    </source>
</reference>
<name>A0A437H251_9SPHN</name>
<accession>A0A437H251</accession>
<keyword evidence="1" id="KW-0812">Transmembrane</keyword>
<evidence type="ECO:0000313" key="4">
    <source>
        <dbReference type="Proteomes" id="UP000283003"/>
    </source>
</evidence>
<comment type="caution">
    <text evidence="3">The sequence shown here is derived from an EMBL/GenBank/DDBJ whole genome shotgun (WGS) entry which is preliminary data.</text>
</comment>
<feature type="transmembrane region" description="Helical" evidence="1">
    <location>
        <begin position="37"/>
        <end position="60"/>
    </location>
</feature>
<dbReference type="AlphaFoldDB" id="A0A437H251"/>
<gene>
    <name evidence="3" type="ORF">EKN06_01395</name>
</gene>
<dbReference type="OrthoDB" id="7390525at2"/>
<dbReference type="EMBL" id="RXOL01000001">
    <property type="protein sequence ID" value="RVQ69741.1"/>
    <property type="molecule type" value="Genomic_DNA"/>
</dbReference>
<organism evidence="3 4">
    <name type="scientific">Croceicoccus ponticola</name>
    <dbReference type="NCBI Taxonomy" id="2217664"/>
    <lineage>
        <taxon>Bacteria</taxon>
        <taxon>Pseudomonadati</taxon>
        <taxon>Pseudomonadota</taxon>
        <taxon>Alphaproteobacteria</taxon>
        <taxon>Sphingomonadales</taxon>
        <taxon>Erythrobacteraceae</taxon>
        <taxon>Croceicoccus</taxon>
    </lineage>
</organism>
<keyword evidence="4" id="KW-1185">Reference proteome</keyword>
<evidence type="ECO:0000313" key="3">
    <source>
        <dbReference type="EMBL" id="RVQ69741.1"/>
    </source>
</evidence>
<protein>
    <submittedName>
        <fullName evidence="3">DUF2062 domain-containing protein</fullName>
    </submittedName>
</protein>